<gene>
    <name evidence="5" type="ORF">ACFOWA_07700</name>
</gene>
<keyword evidence="5" id="KW-0675">Receptor</keyword>
<dbReference type="EMBL" id="JBHSBW010000007">
    <property type="protein sequence ID" value="MFC4211059.1"/>
    <property type="molecule type" value="Genomic_DNA"/>
</dbReference>
<dbReference type="SUPFAM" id="SSF49464">
    <property type="entry name" value="Carboxypeptidase regulatory domain-like"/>
    <property type="match status" value="1"/>
</dbReference>
<organism evidence="5 6">
    <name type="scientific">Pedobacter lithocola</name>
    <dbReference type="NCBI Taxonomy" id="1908239"/>
    <lineage>
        <taxon>Bacteria</taxon>
        <taxon>Pseudomonadati</taxon>
        <taxon>Bacteroidota</taxon>
        <taxon>Sphingobacteriia</taxon>
        <taxon>Sphingobacteriales</taxon>
        <taxon>Sphingobacteriaceae</taxon>
        <taxon>Pedobacter</taxon>
    </lineage>
</organism>
<keyword evidence="2" id="KW-0472">Membrane</keyword>
<keyword evidence="1 3" id="KW-0732">Signal</keyword>
<evidence type="ECO:0000256" key="2">
    <source>
        <dbReference type="PROSITE-ProRule" id="PRU01360"/>
    </source>
</evidence>
<dbReference type="RefSeq" id="WP_378983606.1">
    <property type="nucleotide sequence ID" value="NZ_JBHSBW010000007.1"/>
</dbReference>
<evidence type="ECO:0000313" key="6">
    <source>
        <dbReference type="Proteomes" id="UP001595789"/>
    </source>
</evidence>
<dbReference type="PROSITE" id="PS52016">
    <property type="entry name" value="TONB_DEPENDENT_REC_3"/>
    <property type="match status" value="1"/>
</dbReference>
<keyword evidence="2" id="KW-1134">Transmembrane beta strand</keyword>
<dbReference type="Pfam" id="PF13715">
    <property type="entry name" value="CarbopepD_reg_2"/>
    <property type="match status" value="1"/>
</dbReference>
<keyword evidence="2" id="KW-0813">Transport</keyword>
<dbReference type="PANTHER" id="PTHR30069">
    <property type="entry name" value="TONB-DEPENDENT OUTER MEMBRANE RECEPTOR"/>
    <property type="match status" value="1"/>
</dbReference>
<keyword evidence="2" id="KW-0998">Cell outer membrane</keyword>
<comment type="caution">
    <text evidence="5">The sequence shown here is derived from an EMBL/GenBank/DDBJ whole genome shotgun (WGS) entry which is preliminary data.</text>
</comment>
<accession>A0ABV8P6Y5</accession>
<keyword evidence="2" id="KW-0812">Transmembrane</keyword>
<feature type="signal peptide" evidence="3">
    <location>
        <begin position="1"/>
        <end position="19"/>
    </location>
</feature>
<reference evidence="6" key="1">
    <citation type="journal article" date="2019" name="Int. J. Syst. Evol. Microbiol.">
        <title>The Global Catalogue of Microorganisms (GCM) 10K type strain sequencing project: providing services to taxonomists for standard genome sequencing and annotation.</title>
        <authorList>
            <consortium name="The Broad Institute Genomics Platform"/>
            <consortium name="The Broad Institute Genome Sequencing Center for Infectious Disease"/>
            <person name="Wu L."/>
            <person name="Ma J."/>
        </authorList>
    </citation>
    <scope>NUCLEOTIDE SEQUENCE [LARGE SCALE GENOMIC DNA]</scope>
    <source>
        <strain evidence="6">CCM 8691</strain>
    </source>
</reference>
<evidence type="ECO:0000259" key="4">
    <source>
        <dbReference type="Pfam" id="PF07715"/>
    </source>
</evidence>
<dbReference type="InterPro" id="IPR037066">
    <property type="entry name" value="Plug_dom_sf"/>
</dbReference>
<dbReference type="InterPro" id="IPR008969">
    <property type="entry name" value="CarboxyPept-like_regulatory"/>
</dbReference>
<dbReference type="Proteomes" id="UP001595789">
    <property type="component" value="Unassembled WGS sequence"/>
</dbReference>
<sequence length="245" mass="25165">MKRLLLFLVLLSTMYNLSAQDFAVSGTVKDAKGQPLPGIIITESGRNSTTQTNGDGYFTIKTSKTSTLVFRGIGFTSQTVKANTSVINITLAESTTDLSDVMVVGYSTKKRSELSSAVSVVSGEKLNDVTSVSLGTLLQGKVPGVVASTASGDPTSGSNIVIRGAGTINASTGPLYVVDGNIGGSYNPSDVESVTVLRDAAATGLYGSRAANGVVIITTKKGKAGETRFSLNSVVGIAKATTEPI</sequence>
<name>A0ABV8P6Y5_9SPHI</name>
<protein>
    <submittedName>
        <fullName evidence="5">TonB-dependent receptor plug domain-containing protein</fullName>
    </submittedName>
</protein>
<dbReference type="InterPro" id="IPR012910">
    <property type="entry name" value="Plug_dom"/>
</dbReference>
<dbReference type="NCBIfam" id="TIGR04057">
    <property type="entry name" value="SusC_RagA_signa"/>
    <property type="match status" value="1"/>
</dbReference>
<evidence type="ECO:0000313" key="5">
    <source>
        <dbReference type="EMBL" id="MFC4211059.1"/>
    </source>
</evidence>
<feature type="domain" description="TonB-dependent receptor plug" evidence="4">
    <location>
        <begin position="112"/>
        <end position="214"/>
    </location>
</feature>
<feature type="chain" id="PRO_5047145906" evidence="3">
    <location>
        <begin position="20"/>
        <end position="245"/>
    </location>
</feature>
<keyword evidence="6" id="KW-1185">Reference proteome</keyword>
<proteinExistence type="inferred from homology"/>
<evidence type="ECO:0000256" key="1">
    <source>
        <dbReference type="ARBA" id="ARBA00022729"/>
    </source>
</evidence>
<dbReference type="SUPFAM" id="SSF56935">
    <property type="entry name" value="Porins"/>
    <property type="match status" value="1"/>
</dbReference>
<dbReference type="Gene3D" id="2.60.40.1120">
    <property type="entry name" value="Carboxypeptidase-like, regulatory domain"/>
    <property type="match status" value="1"/>
</dbReference>
<dbReference type="InterPro" id="IPR039426">
    <property type="entry name" value="TonB-dep_rcpt-like"/>
</dbReference>
<dbReference type="Pfam" id="PF07715">
    <property type="entry name" value="Plug"/>
    <property type="match status" value="1"/>
</dbReference>
<comment type="similarity">
    <text evidence="2">Belongs to the TonB-dependent receptor family.</text>
</comment>
<dbReference type="PANTHER" id="PTHR30069:SF29">
    <property type="entry name" value="HEMOGLOBIN AND HEMOGLOBIN-HAPTOGLOBIN-BINDING PROTEIN 1-RELATED"/>
    <property type="match status" value="1"/>
</dbReference>
<dbReference type="Gene3D" id="2.170.130.10">
    <property type="entry name" value="TonB-dependent receptor, plug domain"/>
    <property type="match status" value="1"/>
</dbReference>
<dbReference type="InterPro" id="IPR023997">
    <property type="entry name" value="TonB-dep_OMP_SusC/RagA_CS"/>
</dbReference>
<evidence type="ECO:0000256" key="3">
    <source>
        <dbReference type="SAM" id="SignalP"/>
    </source>
</evidence>
<comment type="subcellular location">
    <subcellularLocation>
        <location evidence="2">Cell outer membrane</location>
        <topology evidence="2">Multi-pass membrane protein</topology>
    </subcellularLocation>
</comment>